<dbReference type="GO" id="GO:0015562">
    <property type="term" value="F:efflux transmembrane transporter activity"/>
    <property type="evidence" value="ECO:0007669"/>
    <property type="project" value="InterPro"/>
</dbReference>
<dbReference type="HOGENOM" id="CLU_012817_13_3_6"/>
<gene>
    <name evidence="3" type="ORF">LFA_1829</name>
</gene>
<dbReference type="Gene3D" id="1.20.1600.10">
    <property type="entry name" value="Outer membrane efflux proteins (OEP)"/>
    <property type="match status" value="1"/>
</dbReference>
<dbReference type="EMBL" id="LN614827">
    <property type="protein sequence ID" value="CEG57227.1"/>
    <property type="molecule type" value="Genomic_DNA"/>
</dbReference>
<reference evidence="4" key="1">
    <citation type="submission" date="2014-09" db="EMBL/GenBank/DDBJ databases">
        <authorList>
            <person name="Gomez-Valero L."/>
        </authorList>
    </citation>
    <scope>NUCLEOTIDE SEQUENCE [LARGE SCALE GENOMIC DNA]</scope>
    <source>
        <strain evidence="4">ATCC700992</strain>
    </source>
</reference>
<dbReference type="Gene3D" id="2.20.200.10">
    <property type="entry name" value="Outer membrane efflux proteins (OEP)"/>
    <property type="match status" value="1"/>
</dbReference>
<keyword evidence="2" id="KW-0175">Coiled coil</keyword>
<comment type="similarity">
    <text evidence="1">Belongs to the outer membrane factor (OMF) (TC 1.B.17) family.</text>
</comment>
<sequence length="478" mass="53387">MKLKKNYLLLLFFLLILLVGGCCKNCLTPDRKVNYPTQTRNGVKYRDNKEDLSRVAWWKKLHDPQLNQLIMEALSCNNQIKSANATIKQAQAQLKSAQYAWIPTLDGSANGFSGTTWHTHINPTGPLATSSLFSNISNLRFHGYYSGFVPRYSVNILNNIATIKAAKASLAIEQAQAQATKLGIISQMSGSYFMLLSQREQLKLEKTLVKDLQELRKLEQVRYKSGISDIETVTSIEQDIAQEETKVPQIEKVVVQTENTIRLLLNQNPGPIVTRNSLLALNINHLIPKNLPSSILKNRPDVIIALNNVKSAYAKVGVSYSAFFPTISLTGLFGHSSVDLANLLKLSTNLWVDQATATTKLFNASAYQDIKAAKAGFSALYYEYIQTLRSVFADVDNNLTNEQKDRVAYLQTYKAYLAAKKTYSIVLTQYEAGAKDYRNVVNAKINLDRNRLSLVQEKAQLLDSIVQVYNAVAGGYDV</sequence>
<proteinExistence type="inferred from homology"/>
<dbReference type="PANTHER" id="PTHR30203:SF30">
    <property type="entry name" value="OUTER MEMBRANE PROTEIN-RELATED"/>
    <property type="match status" value="1"/>
</dbReference>
<protein>
    <submittedName>
        <fullName evidence="3">Outer membrane efflux protein</fullName>
    </submittedName>
</protein>
<organism evidence="3 4">
    <name type="scientific">Legionella fallonii LLAP-10</name>
    <dbReference type="NCBI Taxonomy" id="1212491"/>
    <lineage>
        <taxon>Bacteria</taxon>
        <taxon>Pseudomonadati</taxon>
        <taxon>Pseudomonadota</taxon>
        <taxon>Gammaproteobacteria</taxon>
        <taxon>Legionellales</taxon>
        <taxon>Legionellaceae</taxon>
        <taxon>Legionella</taxon>
    </lineage>
</organism>
<evidence type="ECO:0000313" key="3">
    <source>
        <dbReference type="EMBL" id="CEG57227.1"/>
    </source>
</evidence>
<dbReference type="Proteomes" id="UP000032430">
    <property type="component" value="Chromosome I"/>
</dbReference>
<evidence type="ECO:0000256" key="1">
    <source>
        <dbReference type="ARBA" id="ARBA00007613"/>
    </source>
</evidence>
<accession>A0A098G424</accession>
<dbReference type="RefSeq" id="WP_045095760.1">
    <property type="nucleotide sequence ID" value="NZ_LN614827.1"/>
</dbReference>
<dbReference type="PANTHER" id="PTHR30203">
    <property type="entry name" value="OUTER MEMBRANE CATION EFFLUX PROTEIN"/>
    <property type="match status" value="1"/>
</dbReference>
<dbReference type="AlphaFoldDB" id="A0A098G424"/>
<dbReference type="InterPro" id="IPR003423">
    <property type="entry name" value="OMP_efflux"/>
</dbReference>
<keyword evidence="4" id="KW-1185">Reference proteome</keyword>
<dbReference type="SUPFAM" id="SSF56954">
    <property type="entry name" value="Outer membrane efflux proteins (OEP)"/>
    <property type="match status" value="1"/>
</dbReference>
<evidence type="ECO:0000256" key="2">
    <source>
        <dbReference type="SAM" id="Coils"/>
    </source>
</evidence>
<dbReference type="InterPro" id="IPR010131">
    <property type="entry name" value="MdtP/NodT-like"/>
</dbReference>
<name>A0A098G424_9GAMM</name>
<evidence type="ECO:0000313" key="4">
    <source>
        <dbReference type="Proteomes" id="UP000032430"/>
    </source>
</evidence>
<dbReference type="PROSITE" id="PS51257">
    <property type="entry name" value="PROKAR_LIPOPROTEIN"/>
    <property type="match status" value="1"/>
</dbReference>
<dbReference type="KEGG" id="lfa:LFA_1829"/>
<dbReference type="OrthoDB" id="9770517at2"/>
<dbReference type="STRING" id="1212491.LFA_1829"/>
<dbReference type="Pfam" id="PF02321">
    <property type="entry name" value="OEP"/>
    <property type="match status" value="2"/>
</dbReference>
<feature type="coiled-coil region" evidence="2">
    <location>
        <begin position="73"/>
        <end position="100"/>
    </location>
</feature>